<dbReference type="SMART" id="SM00299">
    <property type="entry name" value="CLH"/>
    <property type="match status" value="1"/>
</dbReference>
<dbReference type="Gene3D" id="1.50.40.10">
    <property type="entry name" value="Mitochondrial carrier domain"/>
    <property type="match status" value="1"/>
</dbReference>
<dbReference type="Ensembl" id="ENSEAST00005049443.1">
    <property type="protein sequence ID" value="ENSEASP00005051553.1"/>
    <property type="gene ID" value="ENSEASG00005006114.2"/>
</dbReference>
<dbReference type="GO" id="GO:0071913">
    <property type="term" value="F:citrate secondary active transmembrane transporter activity"/>
    <property type="evidence" value="ECO:0007669"/>
    <property type="project" value="TreeGrafter"/>
</dbReference>
<accession>A0A9L0JGT6</accession>
<dbReference type="PANTHER" id="PTHR45788:SF4">
    <property type="entry name" value="TRICARBOXYLATE TRANSPORT PROTEIN, MITOCHONDRIAL"/>
    <property type="match status" value="1"/>
</dbReference>
<dbReference type="Pfam" id="PF00637">
    <property type="entry name" value="Clathrin"/>
    <property type="match status" value="1"/>
</dbReference>
<evidence type="ECO:0000256" key="17">
    <source>
        <dbReference type="ARBA" id="ARBA00072512"/>
    </source>
</evidence>
<comment type="catalytic activity">
    <reaction evidence="15">
        <text>trans-aconitate(in) + citrate(out) = trans-aconitate(out) + citrate(in)</text>
        <dbReference type="Rhea" id="RHEA:72479"/>
        <dbReference type="ChEBI" id="CHEBI:15708"/>
        <dbReference type="ChEBI" id="CHEBI:16947"/>
    </reaction>
</comment>
<dbReference type="InterPro" id="IPR049563">
    <property type="entry name" value="TXTP-like"/>
</dbReference>
<keyword evidence="5" id="KW-0677">Repeat</keyword>
<keyword evidence="4 21" id="KW-0812">Transmembrane</keyword>
<evidence type="ECO:0000313" key="26">
    <source>
        <dbReference type="Proteomes" id="UP000694387"/>
    </source>
</evidence>
<feature type="repeat" description="Solcar" evidence="21">
    <location>
        <begin position="296"/>
        <end position="382"/>
    </location>
</feature>
<evidence type="ECO:0000256" key="16">
    <source>
        <dbReference type="ARBA" id="ARBA00049256"/>
    </source>
</evidence>
<proteinExistence type="inferred from homology"/>
<evidence type="ECO:0000256" key="10">
    <source>
        <dbReference type="ARBA" id="ARBA00036264"/>
    </source>
</evidence>
<comment type="catalytic activity">
    <reaction evidence="14">
        <text>maleate(in) + citrate(out) = maleate(out) + citrate(in)</text>
        <dbReference type="Rhea" id="RHEA:72491"/>
        <dbReference type="ChEBI" id="CHEBI:16947"/>
        <dbReference type="ChEBI" id="CHEBI:30780"/>
    </reaction>
</comment>
<dbReference type="Pfam" id="PF00153">
    <property type="entry name" value="Mito_carr"/>
    <property type="match status" value="3"/>
</dbReference>
<comment type="catalytic activity">
    <reaction evidence="13">
        <text>D-threo-isocitrate(in) + citrate(out) = D-threo-isocitrate(out) + citrate(in)</text>
        <dbReference type="Rhea" id="RHEA:72471"/>
        <dbReference type="ChEBI" id="CHEBI:15562"/>
        <dbReference type="ChEBI" id="CHEBI:16947"/>
    </reaction>
</comment>
<evidence type="ECO:0000256" key="24">
    <source>
        <dbReference type="SAM" id="MobiDB-lite"/>
    </source>
</evidence>
<evidence type="ECO:0000256" key="13">
    <source>
        <dbReference type="ARBA" id="ARBA00047569"/>
    </source>
</evidence>
<evidence type="ECO:0000256" key="19">
    <source>
        <dbReference type="ARBA" id="ARBA00078498"/>
    </source>
</evidence>
<dbReference type="GO" id="GO:0006886">
    <property type="term" value="P:intracellular protein transport"/>
    <property type="evidence" value="ECO:0007669"/>
    <property type="project" value="UniProtKB-UniRule"/>
</dbReference>
<dbReference type="GeneTree" id="ENSGT00550000074856"/>
<evidence type="ECO:0000256" key="18">
    <source>
        <dbReference type="ARBA" id="ARBA00077618"/>
    </source>
</evidence>
<evidence type="ECO:0000256" key="4">
    <source>
        <dbReference type="ARBA" id="ARBA00022692"/>
    </source>
</evidence>
<evidence type="ECO:0000256" key="5">
    <source>
        <dbReference type="ARBA" id="ARBA00022737"/>
    </source>
</evidence>
<dbReference type="InterPro" id="IPR055358">
    <property type="entry name" value="CHCR"/>
</dbReference>
<dbReference type="InterPro" id="IPR016024">
    <property type="entry name" value="ARM-type_fold"/>
</dbReference>
<evidence type="ECO:0000256" key="11">
    <source>
        <dbReference type="ARBA" id="ARBA00036668"/>
    </source>
</evidence>
<dbReference type="AlphaFoldDB" id="A0A9L0JGT6"/>
<comment type="catalytic activity">
    <reaction evidence="16">
        <text>phosphoenolpyruvate(in) + citrate(out) = phosphoenolpyruvate(out) + citrate(in)</text>
        <dbReference type="Rhea" id="RHEA:72487"/>
        <dbReference type="ChEBI" id="CHEBI:16947"/>
        <dbReference type="ChEBI" id="CHEBI:58702"/>
    </reaction>
</comment>
<evidence type="ECO:0000256" key="20">
    <source>
        <dbReference type="ARBA" id="ARBA00093390"/>
    </source>
</evidence>
<evidence type="ECO:0000313" key="25">
    <source>
        <dbReference type="Ensembl" id="ENSEASP00005051553.1"/>
    </source>
</evidence>
<dbReference type="GO" id="GO:0031966">
    <property type="term" value="C:mitochondrial membrane"/>
    <property type="evidence" value="ECO:0007669"/>
    <property type="project" value="UniProtKB-SubCell"/>
</dbReference>
<evidence type="ECO:0000256" key="22">
    <source>
        <dbReference type="PROSITE-ProRule" id="PRU01006"/>
    </source>
</evidence>
<dbReference type="Gene3D" id="1.25.40.10">
    <property type="entry name" value="Tetratricopeptide repeat domain"/>
    <property type="match status" value="1"/>
</dbReference>
<feature type="repeat" description="Solcar" evidence="21">
    <location>
        <begin position="392"/>
        <end position="477"/>
    </location>
</feature>
<keyword evidence="3 23" id="KW-0813">Transport</keyword>
<evidence type="ECO:0000256" key="2">
    <source>
        <dbReference type="ARBA" id="ARBA00006375"/>
    </source>
</evidence>
<dbReference type="Proteomes" id="UP000694387">
    <property type="component" value="Chromosome 8"/>
</dbReference>
<reference evidence="25" key="2">
    <citation type="submission" date="2025-08" db="UniProtKB">
        <authorList>
            <consortium name="Ensembl"/>
        </authorList>
    </citation>
    <scope>IDENTIFICATION</scope>
</reference>
<dbReference type="InterPro" id="IPR000547">
    <property type="entry name" value="Clathrin_H-chain/VPS_repeat"/>
</dbReference>
<keyword evidence="26" id="KW-1185">Reference proteome</keyword>
<keyword evidence="8 21" id="KW-0472">Membrane</keyword>
<dbReference type="PROSITE" id="PS50920">
    <property type="entry name" value="SOLCAR"/>
    <property type="match status" value="3"/>
</dbReference>
<evidence type="ECO:0000256" key="23">
    <source>
        <dbReference type="RuleBase" id="RU000488"/>
    </source>
</evidence>
<comment type="similarity">
    <text evidence="2 23">Belongs to the mitochondrial carrier (TC 2.A.29) family.</text>
</comment>
<keyword evidence="7" id="KW-0496">Mitochondrion</keyword>
<reference evidence="25" key="3">
    <citation type="submission" date="2025-09" db="UniProtKB">
        <authorList>
            <consortium name="Ensembl"/>
        </authorList>
    </citation>
    <scope>IDENTIFICATION</scope>
</reference>
<evidence type="ECO:0000256" key="14">
    <source>
        <dbReference type="ARBA" id="ARBA00048440"/>
    </source>
</evidence>
<sequence length="485" mass="54224">MRLMLAPRLDHTRTVGFFSKAGQLPLVKPYLWSVQGHNNKSVNEALNHLLMEEEDYQNPRRASVDAYDNFDNIALAQRLENHQLIEFRHIVAYLYKGSSWWAQSVALCKKDHLYKVDRLDALESLHKQEERVVEPSLLLFDHNPPPPPPLLLPPWTERPRQEARTRGRRRASACSPAMAAPRALAAAAPAPGKAKLTHPGKAILAGGLAGGIEICITFPTEYVKTQLQLDERSHPPRYRGIGDCVRQTVRSHGVLGLYRGLSSLLYGSIPKAAVRFGTFEFLSNHMRDAQGRLDSTRGLLCGLGAGVAEAVVVVCPMETIKVKFIHDQTSSNPKYRGFFHGVREIVREQGLKGTYQGLTATVLKQGSNQAIRFFVMTSLRNWYRGDNPNRPMNPLITGVFGAIAGAASVFGNTPLDVIKTRMQGLEAHKYRNTWDCGLQILRNEGLKAFYKGTVPRLGRVCLDVAIVFIIYDEVVKLLNKVWKTD</sequence>
<dbReference type="GO" id="GO:0016192">
    <property type="term" value="P:vesicle-mediated transport"/>
    <property type="evidence" value="ECO:0007669"/>
    <property type="project" value="InterPro"/>
</dbReference>
<dbReference type="SUPFAM" id="SSF103506">
    <property type="entry name" value="Mitochondrial carrier"/>
    <property type="match status" value="1"/>
</dbReference>
<comment type="catalytic activity">
    <reaction evidence="11">
        <text>citrate(out) + (S)-malate(in) = citrate(in) + (S)-malate(out)</text>
        <dbReference type="Rhea" id="RHEA:72483"/>
        <dbReference type="ChEBI" id="CHEBI:15589"/>
        <dbReference type="ChEBI" id="CHEBI:16947"/>
    </reaction>
</comment>
<dbReference type="InterPro" id="IPR018108">
    <property type="entry name" value="MCP_transmembrane"/>
</dbReference>
<feature type="repeat" description="CHCR" evidence="22">
    <location>
        <begin position="2"/>
        <end position="148"/>
    </location>
</feature>
<comment type="catalytic activity">
    <reaction evidence="9">
        <text>cis-aconitate(in) + citrate(out) = cis-aconitate(out) + citrate(in)</text>
        <dbReference type="Rhea" id="RHEA:72475"/>
        <dbReference type="ChEBI" id="CHEBI:16383"/>
        <dbReference type="ChEBI" id="CHEBI:16947"/>
    </reaction>
</comment>
<organism evidence="25 26">
    <name type="scientific">Equus asinus</name>
    <name type="common">Donkey</name>
    <name type="synonym">Equus africanus asinus</name>
    <dbReference type="NCBI Taxonomy" id="9793"/>
    <lineage>
        <taxon>Eukaryota</taxon>
        <taxon>Metazoa</taxon>
        <taxon>Chordata</taxon>
        <taxon>Craniata</taxon>
        <taxon>Vertebrata</taxon>
        <taxon>Euteleostomi</taxon>
        <taxon>Mammalia</taxon>
        <taxon>Eutheria</taxon>
        <taxon>Laurasiatheria</taxon>
        <taxon>Perissodactyla</taxon>
        <taxon>Equidae</taxon>
        <taxon>Equus</taxon>
    </lineage>
</organism>
<evidence type="ECO:0000256" key="21">
    <source>
        <dbReference type="PROSITE-ProRule" id="PRU00282"/>
    </source>
</evidence>
<evidence type="ECO:0000256" key="15">
    <source>
        <dbReference type="ARBA" id="ARBA00048949"/>
    </source>
</evidence>
<feature type="repeat" description="Solcar" evidence="21">
    <location>
        <begin position="197"/>
        <end position="285"/>
    </location>
</feature>
<comment type="catalytic activity">
    <reaction evidence="10">
        <text>citrate(out) + succinate(in) = citrate(in) + succinate(out)</text>
        <dbReference type="Rhea" id="RHEA:28835"/>
        <dbReference type="ChEBI" id="CHEBI:16947"/>
        <dbReference type="ChEBI" id="CHEBI:30031"/>
    </reaction>
</comment>
<evidence type="ECO:0000256" key="8">
    <source>
        <dbReference type="ARBA" id="ARBA00023136"/>
    </source>
</evidence>
<gene>
    <name evidence="25" type="primary">SLC25A1</name>
</gene>
<dbReference type="FunFam" id="1.50.40.10:FF:000007">
    <property type="entry name" value="Mitochondrial tricarboxylate transport protein-like"/>
    <property type="match status" value="1"/>
</dbReference>
<evidence type="ECO:0000256" key="9">
    <source>
        <dbReference type="ARBA" id="ARBA00036042"/>
    </source>
</evidence>
<evidence type="ECO:0000256" key="3">
    <source>
        <dbReference type="ARBA" id="ARBA00022448"/>
    </source>
</evidence>
<keyword evidence="6" id="KW-1133">Transmembrane helix</keyword>
<evidence type="ECO:0000256" key="6">
    <source>
        <dbReference type="ARBA" id="ARBA00022989"/>
    </source>
</evidence>
<evidence type="ECO:0000256" key="12">
    <source>
        <dbReference type="ARBA" id="ARBA00042640"/>
    </source>
</evidence>
<evidence type="ECO:0000256" key="7">
    <source>
        <dbReference type="ARBA" id="ARBA00023128"/>
    </source>
</evidence>
<dbReference type="InterPro" id="IPR023395">
    <property type="entry name" value="MCP_dom_sf"/>
</dbReference>
<feature type="region of interest" description="Disordered" evidence="24">
    <location>
        <begin position="148"/>
        <end position="172"/>
    </location>
</feature>
<dbReference type="PANTHER" id="PTHR45788">
    <property type="entry name" value="SUCCINATE/FUMARATE MITOCHONDRIAL TRANSPORTER-RELATED"/>
    <property type="match status" value="1"/>
</dbReference>
<dbReference type="InterPro" id="IPR011990">
    <property type="entry name" value="TPR-like_helical_dom_sf"/>
</dbReference>
<reference evidence="25 26" key="1">
    <citation type="journal article" date="2020" name="Nat. Commun.">
        <title>Donkey genomes provide new insights into domestication and selection for coat color.</title>
        <authorList>
            <person name="Wang"/>
            <person name="C."/>
            <person name="Li"/>
            <person name="H."/>
            <person name="Guo"/>
            <person name="Y."/>
            <person name="Huang"/>
            <person name="J."/>
            <person name="Sun"/>
            <person name="Y."/>
            <person name="Min"/>
            <person name="J."/>
            <person name="Wang"/>
            <person name="J."/>
            <person name="Fang"/>
            <person name="X."/>
            <person name="Zhao"/>
            <person name="Z."/>
            <person name="Wang"/>
            <person name="S."/>
            <person name="Zhang"/>
            <person name="Y."/>
            <person name="Liu"/>
            <person name="Q."/>
            <person name="Jiang"/>
            <person name="Q."/>
            <person name="Wang"/>
            <person name="X."/>
            <person name="Guo"/>
            <person name="Y."/>
            <person name="Yang"/>
            <person name="C."/>
            <person name="Wang"/>
            <person name="Y."/>
            <person name="Tian"/>
            <person name="F."/>
            <person name="Zhuang"/>
            <person name="G."/>
            <person name="Fan"/>
            <person name="Y."/>
            <person name="Gao"/>
            <person name="Q."/>
            <person name="Li"/>
            <person name="Y."/>
            <person name="Ju"/>
            <person name="Z."/>
            <person name="Li"/>
            <person name="J."/>
            <person name="Li"/>
            <person name="R."/>
            <person name="Hou"/>
            <person name="M."/>
            <person name="Yang"/>
            <person name="G."/>
            <person name="Liu"/>
            <person name="G."/>
            <person name="Liu"/>
            <person name="W."/>
            <person name="Guo"/>
            <person name="J."/>
            <person name="Pan"/>
            <person name="S."/>
            <person name="Fan"/>
            <person name="G."/>
            <person name="Zhang"/>
            <person name="W."/>
            <person name="Zhang"/>
            <person name="R."/>
            <person name="Yu"/>
            <person name="J."/>
            <person name="Zhang"/>
            <person name="X."/>
            <person name="Yin"/>
            <person name="Q."/>
            <person name="Ji"/>
            <person name="C."/>
            <person name="Jin"/>
            <person name="Y."/>
            <person name="Yue"/>
            <person name="G."/>
            <person name="Liu"/>
            <person name="M."/>
            <person name="Xu"/>
            <person name="J."/>
            <person name="Liu"/>
            <person name="S."/>
            <person name="Jordana"/>
            <person name="J."/>
            <person name="Noce"/>
            <person name="A."/>
            <person name="Amills"/>
            <person name="M."/>
            <person name="Wu"/>
            <person name="D.D."/>
            <person name="Li"/>
            <person name="S."/>
            <person name="Zhou"/>
            <person name="X. and Zhong"/>
            <person name="J."/>
        </authorList>
    </citation>
    <scope>NUCLEOTIDE SEQUENCE [LARGE SCALE GENOMIC DNA]</scope>
</reference>
<dbReference type="PROSITE" id="PS50236">
    <property type="entry name" value="CHCR"/>
    <property type="match status" value="1"/>
</dbReference>
<dbReference type="GO" id="GO:0006843">
    <property type="term" value="P:mitochondrial citrate transmembrane transport"/>
    <property type="evidence" value="ECO:0007669"/>
    <property type="project" value="TreeGrafter"/>
</dbReference>
<name>A0A9L0JGT6_EQUAS</name>
<evidence type="ECO:0000256" key="1">
    <source>
        <dbReference type="ARBA" id="ARBA00004225"/>
    </source>
</evidence>
<comment type="function">
    <text evidence="20">Mitochondrial electroneutral antiporter that exports citrate from the mitochondria into the cytosol in exchange for malate. Also able to mediate the exchange of citrate for isocitrate, phosphoenolpyruvate, cis-aconitate and to a lesser extent trans-aconitate, maleate and succinate. In the cytoplasm, citrate plays important roles in fatty acid and sterol synthesis, regulation of glycolysis, protein acetylation, and other physiopathological processes.</text>
</comment>
<comment type="subcellular location">
    <subcellularLocation>
        <location evidence="1">Mitochondrion membrane</location>
        <topology evidence="1">Multi-pass membrane protein</topology>
    </subcellularLocation>
</comment>
<protein>
    <recommendedName>
        <fullName evidence="17">Tricarboxylate transport protein, mitochondrial</fullName>
    </recommendedName>
    <alternativeName>
        <fullName evidence="12">Citrate transport protein</fullName>
    </alternativeName>
    <alternativeName>
        <fullName evidence="18">Solute carrier family 25 member 1</fullName>
    </alternativeName>
    <alternativeName>
        <fullName evidence="19">Tricarboxylate carrier protein</fullName>
    </alternativeName>
</protein>
<dbReference type="SUPFAM" id="SSF48371">
    <property type="entry name" value="ARM repeat"/>
    <property type="match status" value="1"/>
</dbReference>